<keyword evidence="1 4" id="KW-0808">Transferase</keyword>
<dbReference type="PANTHER" id="PTHR43800:SF1">
    <property type="entry name" value="PEPTIDYL-LYSINE N-ACETYLTRANSFERASE YJAB"/>
    <property type="match status" value="1"/>
</dbReference>
<protein>
    <submittedName>
        <fullName evidence="4">Putative acetyltransferase</fullName>
    </submittedName>
</protein>
<reference evidence="5" key="1">
    <citation type="submission" date="2017-02" db="EMBL/GenBank/DDBJ databases">
        <authorList>
            <person name="Varghese N."/>
            <person name="Submissions S."/>
        </authorList>
    </citation>
    <scope>NUCLEOTIDE SEQUENCE [LARGE SCALE GENOMIC DNA]</scope>
    <source>
        <strain evidence="5">DSM 24091</strain>
    </source>
</reference>
<dbReference type="OrthoDB" id="9788916at2"/>
<dbReference type="CDD" id="cd04301">
    <property type="entry name" value="NAT_SF"/>
    <property type="match status" value="1"/>
</dbReference>
<feature type="domain" description="N-acetyltransferase" evidence="3">
    <location>
        <begin position="1"/>
        <end position="141"/>
    </location>
</feature>
<evidence type="ECO:0000256" key="2">
    <source>
        <dbReference type="ARBA" id="ARBA00023315"/>
    </source>
</evidence>
<dbReference type="RefSeq" id="WP_079644118.1">
    <property type="nucleotide sequence ID" value="NZ_FUZF01000014.1"/>
</dbReference>
<organism evidence="4 5">
    <name type="scientific">Sphingobacterium nematocida</name>
    <dbReference type="NCBI Taxonomy" id="1513896"/>
    <lineage>
        <taxon>Bacteria</taxon>
        <taxon>Pseudomonadati</taxon>
        <taxon>Bacteroidota</taxon>
        <taxon>Sphingobacteriia</taxon>
        <taxon>Sphingobacteriales</taxon>
        <taxon>Sphingobacteriaceae</taxon>
        <taxon>Sphingobacterium</taxon>
    </lineage>
</organism>
<dbReference type="NCBIfam" id="NF007853">
    <property type="entry name" value="PRK10562.1"/>
    <property type="match status" value="1"/>
</dbReference>
<evidence type="ECO:0000313" key="4">
    <source>
        <dbReference type="EMBL" id="SKB90401.1"/>
    </source>
</evidence>
<evidence type="ECO:0000256" key="1">
    <source>
        <dbReference type="ARBA" id="ARBA00022679"/>
    </source>
</evidence>
<dbReference type="Gene3D" id="3.40.630.30">
    <property type="match status" value="1"/>
</dbReference>
<gene>
    <name evidence="4" type="ORF">SAMN05660841_02960</name>
</gene>
<proteinExistence type="predicted"/>
<evidence type="ECO:0000313" key="5">
    <source>
        <dbReference type="Proteomes" id="UP000190150"/>
    </source>
</evidence>
<dbReference type="AlphaFoldDB" id="A0A1T5F2M6"/>
<dbReference type="SUPFAM" id="SSF55729">
    <property type="entry name" value="Acyl-CoA N-acyltransferases (Nat)"/>
    <property type="match status" value="1"/>
</dbReference>
<dbReference type="PANTHER" id="PTHR43800">
    <property type="entry name" value="PEPTIDYL-LYSINE N-ACETYLTRANSFERASE YJAB"/>
    <property type="match status" value="1"/>
</dbReference>
<evidence type="ECO:0000259" key="3">
    <source>
        <dbReference type="PROSITE" id="PS51186"/>
    </source>
</evidence>
<keyword evidence="2" id="KW-0012">Acyltransferase</keyword>
<dbReference type="InterPro" id="IPR000182">
    <property type="entry name" value="GNAT_dom"/>
</dbReference>
<dbReference type="EMBL" id="FUZF01000014">
    <property type="protein sequence ID" value="SKB90401.1"/>
    <property type="molecule type" value="Genomic_DNA"/>
</dbReference>
<accession>A0A1T5F2M6</accession>
<dbReference type="Pfam" id="PF13508">
    <property type="entry name" value="Acetyltransf_7"/>
    <property type="match status" value="1"/>
</dbReference>
<sequence>MIRLAEERDYDRMVDIWLAASIKAHHFIPEGYWKDGASDMKQIYLPQSQSWVLEDENGCIQGFASLIDNHIAALFVATDQQGNGLGSHLLRFVKTKSRLLTLNVYTENTAAVDFYRQHGFQVNEELIDEATSAKDLKMSWNSSLL</sequence>
<keyword evidence="5" id="KW-1185">Reference proteome</keyword>
<dbReference type="PROSITE" id="PS51186">
    <property type="entry name" value="GNAT"/>
    <property type="match status" value="1"/>
</dbReference>
<name>A0A1T5F2M6_9SPHI</name>
<dbReference type="STRING" id="1513896.SAMN05660841_02960"/>
<dbReference type="GO" id="GO:0016747">
    <property type="term" value="F:acyltransferase activity, transferring groups other than amino-acyl groups"/>
    <property type="evidence" value="ECO:0007669"/>
    <property type="project" value="InterPro"/>
</dbReference>
<dbReference type="InterPro" id="IPR016181">
    <property type="entry name" value="Acyl_CoA_acyltransferase"/>
</dbReference>
<dbReference type="Proteomes" id="UP000190150">
    <property type="component" value="Unassembled WGS sequence"/>
</dbReference>